<evidence type="ECO:0000313" key="4">
    <source>
        <dbReference type="Proteomes" id="UP001589758"/>
    </source>
</evidence>
<feature type="coiled-coil region" evidence="1">
    <location>
        <begin position="481"/>
        <end position="515"/>
    </location>
</feature>
<dbReference type="Pfam" id="PF20250">
    <property type="entry name" value="FapA_N"/>
    <property type="match status" value="1"/>
</dbReference>
<proteinExistence type="predicted"/>
<organism evidence="3 4">
    <name type="scientific">Thorsellia kenyensis</name>
    <dbReference type="NCBI Taxonomy" id="1549888"/>
    <lineage>
        <taxon>Bacteria</taxon>
        <taxon>Pseudomonadati</taxon>
        <taxon>Pseudomonadota</taxon>
        <taxon>Gammaproteobacteria</taxon>
        <taxon>Enterobacterales</taxon>
        <taxon>Thorselliaceae</taxon>
        <taxon>Thorsellia</taxon>
    </lineage>
</organism>
<dbReference type="PANTHER" id="PTHR38032">
    <property type="entry name" value="POLYMERASE-RELATED"/>
    <property type="match status" value="1"/>
</dbReference>
<gene>
    <name evidence="3" type="ORF">ACFFIT_11145</name>
</gene>
<dbReference type="EMBL" id="JBHLXE010000107">
    <property type="protein sequence ID" value="MFC0180627.1"/>
    <property type="molecule type" value="Genomic_DNA"/>
</dbReference>
<dbReference type="InterPro" id="IPR005646">
    <property type="entry name" value="FapA"/>
</dbReference>
<keyword evidence="1" id="KW-0175">Coiled coil</keyword>
<name>A0ABV6CDD3_9GAMM</name>
<evidence type="ECO:0000259" key="2">
    <source>
        <dbReference type="Pfam" id="PF20250"/>
    </source>
</evidence>
<evidence type="ECO:0000256" key="1">
    <source>
        <dbReference type="SAM" id="Coils"/>
    </source>
</evidence>
<feature type="domain" description="Flagellar Assembly Protein A N-terminal region" evidence="2">
    <location>
        <begin position="99"/>
        <end position="270"/>
    </location>
</feature>
<dbReference type="Pfam" id="PF03961">
    <property type="entry name" value="FapA"/>
    <property type="match status" value="1"/>
</dbReference>
<comment type="caution">
    <text evidence="3">The sequence shown here is derived from an EMBL/GenBank/DDBJ whole genome shotgun (WGS) entry which is preliminary data.</text>
</comment>
<protein>
    <submittedName>
        <fullName evidence="3">DUF342 domain-containing protein</fullName>
    </submittedName>
</protein>
<dbReference type="RefSeq" id="WP_385877749.1">
    <property type="nucleotide sequence ID" value="NZ_JBHLXE010000107.1"/>
</dbReference>
<dbReference type="InterPro" id="IPR046866">
    <property type="entry name" value="FapA_N"/>
</dbReference>
<sequence length="563" mass="62508">MQEYSVFRFDYDEKSNHVKARLNVDLLIEVDDIFSCRKKMTIERLSEEFRQLGYDSDYLNAENVKEFILLCQSYNIEHITPAENIIPQMVVATIYHAKFNLTISTDKLNAFLEIIPAKGGLKIKLNDVKQKMVEMNIVFGLNEELIEQLVNQGECTPTNIATGTPPEPAKPAHFISYVDGLVPFDTLNDEEEESFFDLFSLKKLPYIKSDVPIMRLVPKYDGVDGIDISGQFIVPESYPDIYFSDDLKGVKIDELDPNLLISTTEGKPILHRLGMSVVPYHEINLEGIGTQNIEFEGALVINGDLQNGINVKVSGDVAVDGTIGLSTVEASGNILTSAGIVGASDSQSILNRQVNIICHGDVKAKFIENANITTSKSVYCENSIIGSNITAGGSIIVGKRGVNSGIIRGGKLIAFHRITAGSIGSNNGLPTHLQVGIDLFADKKKMAVKKKYDEVLLEKQKLDKLIKLIFQEPERGKNGIIQRVKFSRDQLLRKIDELREQYQFIEANIHGLSTAKIIVYDTLYAGTSVIIGSKGQDFKQEIYNSVLYFGRDGDIKIGSLTLK</sequence>
<evidence type="ECO:0000313" key="3">
    <source>
        <dbReference type="EMBL" id="MFC0180627.1"/>
    </source>
</evidence>
<dbReference type="PANTHER" id="PTHR38032:SF1">
    <property type="entry name" value="RNA-BINDING PROTEIN KHPB N-TERMINAL DOMAIN-CONTAINING PROTEIN"/>
    <property type="match status" value="1"/>
</dbReference>
<accession>A0ABV6CDD3</accession>
<dbReference type="InterPro" id="IPR046865">
    <property type="entry name" value="FapA_b_solenoid"/>
</dbReference>
<dbReference type="Proteomes" id="UP001589758">
    <property type="component" value="Unassembled WGS sequence"/>
</dbReference>
<reference evidence="3 4" key="1">
    <citation type="submission" date="2024-09" db="EMBL/GenBank/DDBJ databases">
        <authorList>
            <person name="Sun Q."/>
            <person name="Mori K."/>
        </authorList>
    </citation>
    <scope>NUCLEOTIDE SEQUENCE [LARGE SCALE GENOMIC DNA]</scope>
    <source>
        <strain evidence="3 4">CCM 8545</strain>
    </source>
</reference>
<keyword evidence="4" id="KW-1185">Reference proteome</keyword>